<gene>
    <name evidence="7" type="ORF">FH972_011755</name>
</gene>
<dbReference type="Proteomes" id="UP000327013">
    <property type="component" value="Chromosome 4"/>
</dbReference>
<organism evidence="7 8">
    <name type="scientific">Carpinus fangiana</name>
    <dbReference type="NCBI Taxonomy" id="176857"/>
    <lineage>
        <taxon>Eukaryota</taxon>
        <taxon>Viridiplantae</taxon>
        <taxon>Streptophyta</taxon>
        <taxon>Embryophyta</taxon>
        <taxon>Tracheophyta</taxon>
        <taxon>Spermatophyta</taxon>
        <taxon>Magnoliopsida</taxon>
        <taxon>eudicotyledons</taxon>
        <taxon>Gunneridae</taxon>
        <taxon>Pentapetalae</taxon>
        <taxon>rosids</taxon>
        <taxon>fabids</taxon>
        <taxon>Fagales</taxon>
        <taxon>Betulaceae</taxon>
        <taxon>Carpinus</taxon>
    </lineage>
</organism>
<feature type="compositionally biased region" description="Low complexity" evidence="4">
    <location>
        <begin position="1"/>
        <end position="14"/>
    </location>
</feature>
<evidence type="ECO:0008006" key="9">
    <source>
        <dbReference type="Google" id="ProtNLM"/>
    </source>
</evidence>
<evidence type="ECO:0000313" key="8">
    <source>
        <dbReference type="Proteomes" id="UP000327013"/>
    </source>
</evidence>
<dbReference type="InterPro" id="IPR036291">
    <property type="entry name" value="NAD(P)-bd_dom_sf"/>
</dbReference>
<dbReference type="InterPro" id="IPR002225">
    <property type="entry name" value="3Beta_OHSteriod_DH/Estase"/>
</dbReference>
<feature type="domain" description="3-beta hydroxysteroid dehydrogenase/isomerase" evidence="5">
    <location>
        <begin position="971"/>
        <end position="1165"/>
    </location>
</feature>
<dbReference type="CDD" id="cd08958">
    <property type="entry name" value="FR_SDR_e"/>
    <property type="match status" value="3"/>
</dbReference>
<dbReference type="GO" id="GO:0016616">
    <property type="term" value="F:oxidoreductase activity, acting on the CH-OH group of donors, NAD or NADP as acceptor"/>
    <property type="evidence" value="ECO:0007669"/>
    <property type="project" value="InterPro"/>
</dbReference>
<feature type="domain" description="NAD-dependent epimerase/dehydratase" evidence="6">
    <location>
        <begin position="151"/>
        <end position="343"/>
    </location>
</feature>
<evidence type="ECO:0000256" key="2">
    <source>
        <dbReference type="ARBA" id="ARBA00023002"/>
    </source>
</evidence>
<dbReference type="InterPro" id="IPR001509">
    <property type="entry name" value="Epimerase_deHydtase"/>
</dbReference>
<dbReference type="EMBL" id="CM017324">
    <property type="protein sequence ID" value="KAE8039331.1"/>
    <property type="molecule type" value="Genomic_DNA"/>
</dbReference>
<evidence type="ECO:0000259" key="6">
    <source>
        <dbReference type="Pfam" id="PF01370"/>
    </source>
</evidence>
<dbReference type="Pfam" id="PF01370">
    <property type="entry name" value="Epimerase"/>
    <property type="match status" value="2"/>
</dbReference>
<keyword evidence="1" id="KW-0521">NADP</keyword>
<comment type="similarity">
    <text evidence="3">Belongs to the NAD(P)-dependent epimerase/dehydratase family. Dihydroflavonol-4-reductase subfamily.</text>
</comment>
<evidence type="ECO:0000259" key="5">
    <source>
        <dbReference type="Pfam" id="PF01073"/>
    </source>
</evidence>
<feature type="domain" description="3-beta hydroxysteroid dehydrogenase/isomerase" evidence="5">
    <location>
        <begin position="421"/>
        <end position="611"/>
    </location>
</feature>
<evidence type="ECO:0000256" key="4">
    <source>
        <dbReference type="SAM" id="MobiDB-lite"/>
    </source>
</evidence>
<protein>
    <recommendedName>
        <fullName evidence="9">NAD-dependent epimerase/dehydratase domain-containing protein</fullName>
    </recommendedName>
</protein>
<feature type="region of interest" description="Disordered" evidence="4">
    <location>
        <begin position="1"/>
        <end position="24"/>
    </location>
</feature>
<dbReference type="Gene3D" id="3.40.50.720">
    <property type="entry name" value="NAD(P)-binding Rossmann-like Domain"/>
    <property type="match status" value="4"/>
</dbReference>
<dbReference type="Pfam" id="PF01073">
    <property type="entry name" value="3Beta_HSD"/>
    <property type="match status" value="2"/>
</dbReference>
<accession>A0A660KU26</accession>
<dbReference type="GO" id="GO:0006694">
    <property type="term" value="P:steroid biosynthetic process"/>
    <property type="evidence" value="ECO:0007669"/>
    <property type="project" value="InterPro"/>
</dbReference>
<dbReference type="InterPro" id="IPR050425">
    <property type="entry name" value="NAD(P)_dehydrat-like"/>
</dbReference>
<keyword evidence="2" id="KW-0560">Oxidoreductase</keyword>
<reference evidence="7 8" key="1">
    <citation type="submission" date="2019-06" db="EMBL/GenBank/DDBJ databases">
        <title>A chromosomal-level reference genome of Carpinus fangiana (Coryloideae, Betulaceae).</title>
        <authorList>
            <person name="Yang X."/>
            <person name="Wang Z."/>
            <person name="Zhang L."/>
            <person name="Hao G."/>
            <person name="Liu J."/>
            <person name="Yang Y."/>
        </authorList>
    </citation>
    <scope>NUCLEOTIDE SEQUENCE [LARGE SCALE GENOMIC DNA]</scope>
    <source>
        <strain evidence="7">Cfa_2016G</strain>
        <tissue evidence="7">Leaf</tissue>
    </source>
</reference>
<name>A0A660KU26_9ROSI</name>
<dbReference type="OrthoDB" id="2735536at2759"/>
<sequence>MASGTGNESTNGSSIPKEAERPPIEPIRLPTAEEIRGQDIWNNCAVRSVVSGVMGGGLGLFMGLFLGALDNPIMQEEMTGKQQFIYQAKQMGRRSWSSCKAFAVMGLVFSAAECVVEKARAKHDMTNTVVAGCATGGTLSAKEDESETKHLEGLEGAETRLRLFQIDLLDYGSIVSAVNGCAGVFHVASPNIVHQKQLLDPAIKGTINVLTAAKEAGVSRVVVTSSLMAITTSSNLPDDIVEAEDCWTDIEDCKKKGLWYPVSKTLAEKAAWDFSKEKGLDVVVVNPGMVLGPVIPPRLNASMLLFCNLFQECTEVPEDLYMGYVHFKDVALAHILLYENKSATGRHLCVESLSNYSDFVAKIAELYPEYKVPRLLKNTQPGSSPSTLGSKKLMDLGIQFIPVEQIIKDAVEKDESETKHLEALEGAETRLRLFQIDLLDYGSIVSAINGCAGVFHVASPNILHQVPDPQKQLLDPAIKGTINVLTAAKEAGVSRVVVTSSLMAITTSSNLLDDIVEAEDCWTDIEDCKKKGLWYPVSKTLAEKAAWDFSKEKGLDVVVVNPGMVLGPVIPPGLNASMLLFCNLFQECTEVPEDLFIGYVHFKDVALAHILLYENKSATGRHLCVESLSNYSDFVAKIAELYPEYKVPRLLKNTQPGSSPSTLGSKKLLDLGLQFIPVEQIIKDAVEKDESETKHLEALEGAETRLRLFQIDLLDSAPSSPLSMAASESSTSPLPAPSSKSKIPRFLKQLLDPAIKGTINVLTAAKEAGVSRVVVTSSMLAMTTSPNWRDDVVEAEDYWTDIEDCKKKGFWYPISKTLSEKAAWDFSKEKGLDVVVVNPGLVLGPVIPPRINGSMVLFGSLLQGRTEAPEDLFMGFVHFKDVALAHILVYENKSATGRHLCVESLSNYGDFVAKIAKLYPEYKVPRLSKDAWPKLSSAMLGSKKLMDLGLQFIPVEQIIKDAVEKDESETKHLEALEAAETRLRLFQIDLLDYGSILSAVNGCAGVFHLASPCIVDQVQDPEKQLLDPAIKGTTNVLTAAKEAAVSRVVVTSSISAITPSPSWPGDVVKAEGCWTDIEYCKQNGLWYPLSKTLAEKAAMDFAKEKGLDVVVVNPGTVMGPVIPPRLNASMVMLVRLLQGCTETYENFFMGSVHFKDVALAHILVYENKSASGRHLCVEAISHYGDFVAKVAELYPEYKVPRLPKDTQPGLLRTPLGSKKLMDLGLQFIPMEQIIKEAVESLKSKGFI</sequence>
<evidence type="ECO:0000256" key="3">
    <source>
        <dbReference type="ARBA" id="ARBA00023445"/>
    </source>
</evidence>
<dbReference type="SUPFAM" id="SSF51735">
    <property type="entry name" value="NAD(P)-binding Rossmann-fold domains"/>
    <property type="match status" value="4"/>
</dbReference>
<dbReference type="PANTHER" id="PTHR10366:SF369">
    <property type="entry name" value="CINNAMOYL-COA REDUCTASE-LIKE PROTEIN"/>
    <property type="match status" value="1"/>
</dbReference>
<proteinExistence type="inferred from homology"/>
<dbReference type="AlphaFoldDB" id="A0A660KU26"/>
<dbReference type="Pfam" id="PF02466">
    <property type="entry name" value="Tim17"/>
    <property type="match status" value="1"/>
</dbReference>
<evidence type="ECO:0000256" key="1">
    <source>
        <dbReference type="ARBA" id="ARBA00022857"/>
    </source>
</evidence>
<feature type="domain" description="NAD-dependent epimerase/dehydratase" evidence="6">
    <location>
        <begin position="753"/>
        <end position="895"/>
    </location>
</feature>
<dbReference type="PANTHER" id="PTHR10366">
    <property type="entry name" value="NAD DEPENDENT EPIMERASE/DEHYDRATASE"/>
    <property type="match status" value="1"/>
</dbReference>
<dbReference type="FunFam" id="3.40.50.720:FF:000085">
    <property type="entry name" value="Dihydroflavonol reductase"/>
    <property type="match status" value="3"/>
</dbReference>
<dbReference type="FunFam" id="3.40.50.720:FF:000219">
    <property type="entry name" value="Cinnamoyl-CoA reductase 1"/>
    <property type="match status" value="1"/>
</dbReference>
<keyword evidence="8" id="KW-1185">Reference proteome</keyword>
<evidence type="ECO:0000313" key="7">
    <source>
        <dbReference type="EMBL" id="KAE8039331.1"/>
    </source>
</evidence>